<feature type="transmembrane region" description="Helical" evidence="1">
    <location>
        <begin position="128"/>
        <end position="149"/>
    </location>
</feature>
<keyword evidence="1" id="KW-1133">Transmembrane helix</keyword>
<evidence type="ECO:0000313" key="3">
    <source>
        <dbReference type="Proteomes" id="UP000274541"/>
    </source>
</evidence>
<dbReference type="EMBL" id="RBPX01000180">
    <property type="protein sequence ID" value="RMO65452.1"/>
    <property type="molecule type" value="Genomic_DNA"/>
</dbReference>
<keyword evidence="1" id="KW-0472">Membrane</keyword>
<dbReference type="Proteomes" id="UP000274541">
    <property type="component" value="Unassembled WGS sequence"/>
</dbReference>
<reference evidence="2 3" key="1">
    <citation type="submission" date="2018-08" db="EMBL/GenBank/DDBJ databases">
        <title>Recombination of ecologically and evolutionarily significant loci maintains genetic cohesion in the Pseudomonas syringae species complex.</title>
        <authorList>
            <person name="Dillon M."/>
            <person name="Thakur S."/>
            <person name="Almeida R.N.D."/>
            <person name="Weir B.S."/>
            <person name="Guttman D.S."/>
        </authorList>
    </citation>
    <scope>NUCLEOTIDE SEQUENCE [LARGE SCALE GENOMIC DNA]</scope>
    <source>
        <strain evidence="2 3">ICMP 4388</strain>
    </source>
</reference>
<name>A0A3M3X633_PSEAP</name>
<feature type="transmembrane region" description="Helical" evidence="1">
    <location>
        <begin position="852"/>
        <end position="878"/>
    </location>
</feature>
<organism evidence="2 3">
    <name type="scientific">Pseudomonas syringae pv. aptata</name>
    <dbReference type="NCBI Taxonomy" id="83167"/>
    <lineage>
        <taxon>Bacteria</taxon>
        <taxon>Pseudomonadati</taxon>
        <taxon>Pseudomonadota</taxon>
        <taxon>Gammaproteobacteria</taxon>
        <taxon>Pseudomonadales</taxon>
        <taxon>Pseudomonadaceae</taxon>
        <taxon>Pseudomonas</taxon>
        <taxon>Pseudomonas syringae</taxon>
    </lineage>
</organism>
<protein>
    <submittedName>
        <fullName evidence="2">Uncharacterized protein</fullName>
    </submittedName>
</protein>
<evidence type="ECO:0000313" key="2">
    <source>
        <dbReference type="EMBL" id="RMO65452.1"/>
    </source>
</evidence>
<gene>
    <name evidence="2" type="ORF">ALQ37_200209</name>
</gene>
<evidence type="ECO:0000256" key="1">
    <source>
        <dbReference type="SAM" id="Phobius"/>
    </source>
</evidence>
<sequence length="1055" mass="115364">MPKCYNEFHIKTLIIMLNLKRLLLLFVLLGASVQANAQSGLLFSFAVNPICGLASNMKNADSFDPAPFANTNGFLCGEDSTFGNIGAMFGTESEDLLPLKTLLKDMGNEQVYPENAAVSTLSKTIKVFFVWVLGLACLYILVKFIFDAVKSGSALGTLGKYPVRIFAIFLSAIFIFFGGALIFYPVTMGIFFGNGQITGKIDAALATGKLSNKLETNETFMISANSASQIFMEAEQDVSTMALFIMNKYRMTKVEGAVYGSNDITKGEAVDEVIKQAKAEIKLTDTKEVNFDATSNIYNLINVYNLGLRYTLTKKADYDMEYRNIYGFPVTYGTVEVGGSGSNIEQLAGGESLNDGTVGKQLNKVRIEAANTLGPKYVPLLKSKKAEIKKQMDDGTFVSNSMTIDPAIRKQMSEASTSIRANNIVYDELNITSPATYDIISGVAGANVFSGARGHDGTKNGEAIAEQQAWIRANIVLPLRSAVCSENWKAYQTERDQIGIFNSIADETPMKDLSRNGKIAGLSAACGEFNPSTRKIEILGSENLVDLEEQKRDALAGKIAKDIVDASIFMGIKDSLSNDEKHDNALKYSMYLKAKEGMLGLALGDLELSNYLNAQRVKTRALTDSLYFTFNNSGIKDYNFVNKELLFGKADIDISSDEFQRVSDGFPVLPFNMLMVSSVTNVAPSSLTSDQSAKSAFNVAKVVGDLLSLELESVKLMGGMDLNKSSFDGATECKNDPTVCESNPTMSYEAGMRLMGQENLDYAAKVIAMYTVSSALIEAKDMVGTVLESVTAGLGSSKIATFAKYAWSAGSVIFVVAMYGAKVISGGLMPIAYINMGIGMFCMYFLPIVKVFIMVGVIIGFGWQVALLKMFFAPWLLIRALIAGNDRDSAKYLRHLGMLTFRASVAIPVFIAVYNFLGYMLDTFVPRRIIWSILTMGDGSLVSQIISSGMVSIGLLWIYFQFINAMKKSYEEIMTALTGQNNKFSDDAYQKITTLINNPALINGLQQSQTQISNAPTNMVRDYNRKIAKNEKLLQAYREELGRIPQDSEGGTKRA</sequence>
<feature type="transmembrane region" description="Helical" evidence="1">
    <location>
        <begin position="161"/>
        <end position="184"/>
    </location>
</feature>
<dbReference type="AlphaFoldDB" id="A0A3M3X633"/>
<accession>A0A3M3X633</accession>
<comment type="caution">
    <text evidence="2">The sequence shown here is derived from an EMBL/GenBank/DDBJ whole genome shotgun (WGS) entry which is preliminary data.</text>
</comment>
<feature type="transmembrane region" description="Helical" evidence="1">
    <location>
        <begin position="899"/>
        <end position="921"/>
    </location>
</feature>
<feature type="transmembrane region" description="Helical" evidence="1">
    <location>
        <begin position="941"/>
        <end position="960"/>
    </location>
</feature>
<keyword evidence="1" id="KW-0812">Transmembrane</keyword>
<proteinExistence type="predicted"/>